<keyword evidence="1" id="KW-0472">Membrane</keyword>
<dbReference type="AlphaFoldDB" id="A0AA48HMB9"/>
<keyword evidence="1" id="KW-0812">Transmembrane</keyword>
<feature type="transmembrane region" description="Helical" evidence="1">
    <location>
        <begin position="12"/>
        <end position="41"/>
    </location>
</feature>
<gene>
    <name evidence="2" type="ORF">MACH26_06330</name>
</gene>
<dbReference type="KEGG" id="pmaw:MACH26_06330"/>
<reference evidence="2" key="1">
    <citation type="submission" date="2023-01" db="EMBL/GenBank/DDBJ databases">
        <title>Complete genome sequence of Planctobacterium marinum strain Dej080120_11.</title>
        <authorList>
            <person name="Ueki S."/>
            <person name="Maruyama F."/>
        </authorList>
    </citation>
    <scope>NUCLEOTIDE SEQUENCE</scope>
    <source>
        <strain evidence="2">Dej080120_11</strain>
    </source>
</reference>
<sequence>MGTLALFCLSIAIIWAFVGAWLILPFAGLEVGLLLFLTWLVSKSTYQRQIVLLSPQYISLQKGYGKRLQGYLFEYSQSYLITYEPRHPEDTLELLLRDNCKSVPVAEFLNLEDQQLFIKLLQKEGVKLHKVKPSIAIDC</sequence>
<keyword evidence="3" id="KW-1185">Reference proteome</keyword>
<evidence type="ECO:0000313" key="2">
    <source>
        <dbReference type="EMBL" id="BDX05112.1"/>
    </source>
</evidence>
<dbReference type="Pfam" id="PF10003">
    <property type="entry name" value="DUF2244"/>
    <property type="match status" value="1"/>
</dbReference>
<name>A0AA48HMB9_9ALTE</name>
<protein>
    <recommendedName>
        <fullName evidence="4">Integral membrane protein</fullName>
    </recommendedName>
</protein>
<dbReference type="EMBL" id="AP027272">
    <property type="protein sequence ID" value="BDX05112.1"/>
    <property type="molecule type" value="Genomic_DNA"/>
</dbReference>
<keyword evidence="1" id="KW-1133">Transmembrane helix</keyword>
<evidence type="ECO:0000313" key="3">
    <source>
        <dbReference type="Proteomes" id="UP001333710"/>
    </source>
</evidence>
<organism evidence="2 3">
    <name type="scientific">Planctobacterium marinum</name>
    <dbReference type="NCBI Taxonomy" id="1631968"/>
    <lineage>
        <taxon>Bacteria</taxon>
        <taxon>Pseudomonadati</taxon>
        <taxon>Pseudomonadota</taxon>
        <taxon>Gammaproteobacteria</taxon>
        <taxon>Alteromonadales</taxon>
        <taxon>Alteromonadaceae</taxon>
        <taxon>Planctobacterium</taxon>
    </lineage>
</organism>
<dbReference type="Proteomes" id="UP001333710">
    <property type="component" value="Chromosome"/>
</dbReference>
<dbReference type="InterPro" id="IPR019253">
    <property type="entry name" value="DUF2244_TM"/>
</dbReference>
<evidence type="ECO:0000256" key="1">
    <source>
        <dbReference type="SAM" id="Phobius"/>
    </source>
</evidence>
<evidence type="ECO:0008006" key="4">
    <source>
        <dbReference type="Google" id="ProtNLM"/>
    </source>
</evidence>
<proteinExistence type="predicted"/>
<accession>A0AA48HMB9</accession>